<accession>A0A5J4UPB9</accession>
<sequence length="172" mass="19306">MPPPQTQITQPIYSDTGFSQQREITVTVSLSKTVLFLNCCSLFDLVCKEDYTSICTDFHLECAKYGTVVDVVIPQPQRELIARLTNLDLERKGSGATSGDDADNIDWRSDIEKERETEAKAILLGTPAKIFVKFSNEYEAQMAVQAMLGMTYQGRMVVTAYFNEDYGISNYS</sequence>
<protein>
    <recommendedName>
        <fullName evidence="6">RRM domain-containing protein</fullName>
    </recommendedName>
</protein>
<dbReference type="GO" id="GO:0008380">
    <property type="term" value="P:RNA splicing"/>
    <property type="evidence" value="ECO:0007669"/>
    <property type="project" value="UniProtKB-KW"/>
</dbReference>
<dbReference type="GO" id="GO:0006397">
    <property type="term" value="P:mRNA processing"/>
    <property type="evidence" value="ECO:0007669"/>
    <property type="project" value="UniProtKB-KW"/>
</dbReference>
<dbReference type="PANTHER" id="PTHR23139">
    <property type="entry name" value="RNA-BINDING PROTEIN"/>
    <property type="match status" value="1"/>
</dbReference>
<reference evidence="4 5" key="1">
    <citation type="submission" date="2019-03" db="EMBL/GenBank/DDBJ databases">
        <title>Single cell metagenomics reveals metabolic interactions within the superorganism composed of flagellate Streblomastix strix and complex community of Bacteroidetes bacteria on its surface.</title>
        <authorList>
            <person name="Treitli S.C."/>
            <person name="Kolisko M."/>
            <person name="Husnik F."/>
            <person name="Keeling P."/>
            <person name="Hampl V."/>
        </authorList>
    </citation>
    <scope>NUCLEOTIDE SEQUENCE [LARGE SCALE GENOMIC DNA]</scope>
    <source>
        <strain evidence="4">ST1C</strain>
    </source>
</reference>
<evidence type="ECO:0000256" key="3">
    <source>
        <dbReference type="ARBA" id="ARBA00023187"/>
    </source>
</evidence>
<dbReference type="AlphaFoldDB" id="A0A5J4UPB9"/>
<organism evidence="4 5">
    <name type="scientific">Streblomastix strix</name>
    <dbReference type="NCBI Taxonomy" id="222440"/>
    <lineage>
        <taxon>Eukaryota</taxon>
        <taxon>Metamonada</taxon>
        <taxon>Preaxostyla</taxon>
        <taxon>Oxymonadida</taxon>
        <taxon>Streblomastigidae</taxon>
        <taxon>Streblomastix</taxon>
    </lineage>
</organism>
<dbReference type="SUPFAM" id="SSF54928">
    <property type="entry name" value="RNA-binding domain, RBD"/>
    <property type="match status" value="1"/>
</dbReference>
<feature type="non-terminal residue" evidence="4">
    <location>
        <position position="1"/>
    </location>
</feature>
<keyword evidence="3" id="KW-0508">mRNA splicing</keyword>
<dbReference type="OrthoDB" id="10266058at2759"/>
<name>A0A5J4UPB9_9EUKA</name>
<dbReference type="Proteomes" id="UP000324800">
    <property type="component" value="Unassembled WGS sequence"/>
</dbReference>
<dbReference type="CDD" id="cd12232">
    <property type="entry name" value="RRM3_U2AF65"/>
    <property type="match status" value="1"/>
</dbReference>
<gene>
    <name evidence="4" type="ORF">EZS28_032460</name>
</gene>
<dbReference type="InterPro" id="IPR035979">
    <property type="entry name" value="RBD_domain_sf"/>
</dbReference>
<evidence type="ECO:0000256" key="2">
    <source>
        <dbReference type="ARBA" id="ARBA00022884"/>
    </source>
</evidence>
<dbReference type="Gene3D" id="3.30.70.330">
    <property type="match status" value="1"/>
</dbReference>
<keyword evidence="2" id="KW-0694">RNA-binding</keyword>
<dbReference type="GO" id="GO:0003723">
    <property type="term" value="F:RNA binding"/>
    <property type="evidence" value="ECO:0007669"/>
    <property type="project" value="UniProtKB-KW"/>
</dbReference>
<evidence type="ECO:0000313" key="4">
    <source>
        <dbReference type="EMBL" id="KAA6372014.1"/>
    </source>
</evidence>
<dbReference type="EMBL" id="SNRW01013972">
    <property type="protein sequence ID" value="KAA6372014.1"/>
    <property type="molecule type" value="Genomic_DNA"/>
</dbReference>
<evidence type="ECO:0000256" key="1">
    <source>
        <dbReference type="ARBA" id="ARBA00022664"/>
    </source>
</evidence>
<dbReference type="InterPro" id="IPR012677">
    <property type="entry name" value="Nucleotide-bd_a/b_plait_sf"/>
</dbReference>
<evidence type="ECO:0008006" key="6">
    <source>
        <dbReference type="Google" id="ProtNLM"/>
    </source>
</evidence>
<evidence type="ECO:0000313" key="5">
    <source>
        <dbReference type="Proteomes" id="UP000324800"/>
    </source>
</evidence>
<proteinExistence type="predicted"/>
<keyword evidence="1" id="KW-0507">mRNA processing</keyword>
<comment type="caution">
    <text evidence="4">The sequence shown here is derived from an EMBL/GenBank/DDBJ whole genome shotgun (WGS) entry which is preliminary data.</text>
</comment>